<comment type="caution">
    <text evidence="5">The sequence shown here is derived from an EMBL/GenBank/DDBJ whole genome shotgun (WGS) entry which is preliminary data.</text>
</comment>
<keyword evidence="3" id="KW-0326">Glycosidase</keyword>
<dbReference type="Gene3D" id="3.20.20.80">
    <property type="entry name" value="Glycosidases"/>
    <property type="match status" value="2"/>
</dbReference>
<dbReference type="GO" id="GO:0008422">
    <property type="term" value="F:beta-glucosidase activity"/>
    <property type="evidence" value="ECO:0007669"/>
    <property type="project" value="TreeGrafter"/>
</dbReference>
<evidence type="ECO:0000256" key="4">
    <source>
        <dbReference type="RuleBase" id="RU003690"/>
    </source>
</evidence>
<dbReference type="Pfam" id="PF00232">
    <property type="entry name" value="Glyco_hydro_1"/>
    <property type="match status" value="2"/>
</dbReference>
<reference evidence="5 6" key="1">
    <citation type="submission" date="2018-05" db="EMBL/GenBank/DDBJ databases">
        <title>Evolution of GPA BGCs.</title>
        <authorList>
            <person name="Waglechner N."/>
            <person name="Wright G.D."/>
        </authorList>
    </citation>
    <scope>NUCLEOTIDE SEQUENCE [LARGE SCALE GENOMIC DNA]</scope>
    <source>
        <strain evidence="5 6">DSM 5908</strain>
    </source>
</reference>
<evidence type="ECO:0000256" key="1">
    <source>
        <dbReference type="ARBA" id="ARBA00010838"/>
    </source>
</evidence>
<dbReference type="GO" id="GO:0005829">
    <property type="term" value="C:cytosol"/>
    <property type="evidence" value="ECO:0007669"/>
    <property type="project" value="TreeGrafter"/>
</dbReference>
<sequence>MPRTFPDGFLWGAATASHQVEGNNLNNDWWQLEQDAAPQVQYSGDAVDSYHRYEEDMRLLAEAGFTAYRFSLEWSRIEPLPGKFSRAELAHYRRMIDTALGLGLTPVVTLHHFTHPRWLGAHEAWLRDDAVDLFTRYVEQAVTILDGVEWVCTINEPNVLSVNHWSLAEVAAGRPYPFGALPDVKIGSALIEAHRAVAPLVRRATGAKVGWTVANQALVPAEGGEAKHAEVQGIWEDMYLEAARGDDFVGVQSYTSQPVDENGIVPHPEHPDNTLVGWAYRPDALGIAVRHTREVVGDVPIVVTENGIATPDDERRIAYTKGALQGLHDAIEDGADVRGYVHWSLLDNFEWGRWEPTFGLIAVDRETFERRPKPSLGWLGSVARANAL</sequence>
<gene>
    <name evidence="5" type="ORF">DMA12_17070</name>
</gene>
<name>A0A428WMD5_AMYBA</name>
<dbReference type="PRINTS" id="PR00131">
    <property type="entry name" value="GLHYDRLASE1"/>
</dbReference>
<dbReference type="EMBL" id="QHHU01000021">
    <property type="protein sequence ID" value="RSM44249.1"/>
    <property type="molecule type" value="Genomic_DNA"/>
</dbReference>
<dbReference type="PANTHER" id="PTHR10353">
    <property type="entry name" value="GLYCOSYL HYDROLASE"/>
    <property type="match status" value="1"/>
</dbReference>
<dbReference type="InterPro" id="IPR001360">
    <property type="entry name" value="Glyco_hydro_1"/>
</dbReference>
<proteinExistence type="inferred from homology"/>
<protein>
    <submittedName>
        <fullName evidence="5">Beta-glucosidase</fullName>
    </submittedName>
</protein>
<evidence type="ECO:0000313" key="6">
    <source>
        <dbReference type="Proteomes" id="UP000286716"/>
    </source>
</evidence>
<keyword evidence="2" id="KW-0378">Hydrolase</keyword>
<evidence type="ECO:0000313" key="5">
    <source>
        <dbReference type="EMBL" id="RSM44249.1"/>
    </source>
</evidence>
<evidence type="ECO:0000256" key="2">
    <source>
        <dbReference type="ARBA" id="ARBA00022801"/>
    </source>
</evidence>
<evidence type="ECO:0000256" key="3">
    <source>
        <dbReference type="ARBA" id="ARBA00023295"/>
    </source>
</evidence>
<comment type="similarity">
    <text evidence="1 4">Belongs to the glycosyl hydrolase 1 family.</text>
</comment>
<organism evidence="5 6">
    <name type="scientific">Amycolatopsis balhimycina DSM 5908</name>
    <dbReference type="NCBI Taxonomy" id="1081091"/>
    <lineage>
        <taxon>Bacteria</taxon>
        <taxon>Bacillati</taxon>
        <taxon>Actinomycetota</taxon>
        <taxon>Actinomycetes</taxon>
        <taxon>Pseudonocardiales</taxon>
        <taxon>Pseudonocardiaceae</taxon>
        <taxon>Amycolatopsis</taxon>
    </lineage>
</organism>
<keyword evidence="6" id="KW-1185">Reference proteome</keyword>
<dbReference type="RefSeq" id="WP_020639826.1">
    <property type="nucleotide sequence ID" value="NZ_QHHU01000021.1"/>
</dbReference>
<dbReference type="PANTHER" id="PTHR10353:SF209">
    <property type="entry name" value="GALACTOLIPID GALACTOSYLTRANSFERASE SFR2, CHLOROPLASTIC"/>
    <property type="match status" value="1"/>
</dbReference>
<dbReference type="GO" id="GO:0016052">
    <property type="term" value="P:carbohydrate catabolic process"/>
    <property type="evidence" value="ECO:0007669"/>
    <property type="project" value="TreeGrafter"/>
</dbReference>
<dbReference type="InterPro" id="IPR017853">
    <property type="entry name" value="GH"/>
</dbReference>
<dbReference type="AlphaFoldDB" id="A0A428WMD5"/>
<dbReference type="OrthoDB" id="9765195at2"/>
<accession>A0A428WMD5</accession>
<dbReference type="SUPFAM" id="SSF51445">
    <property type="entry name" value="(Trans)glycosidases"/>
    <property type="match status" value="1"/>
</dbReference>
<dbReference type="Proteomes" id="UP000286716">
    <property type="component" value="Unassembled WGS sequence"/>
</dbReference>